<evidence type="ECO:0000313" key="2">
    <source>
        <dbReference type="Proteomes" id="UP000420635"/>
    </source>
</evidence>
<dbReference type="Proteomes" id="UP000420635">
    <property type="component" value="Unassembled WGS sequence"/>
</dbReference>
<evidence type="ECO:0000313" key="1">
    <source>
        <dbReference type="EMBL" id="MQN88861.1"/>
    </source>
</evidence>
<dbReference type="InterPro" id="IPR025349">
    <property type="entry name" value="DUF4253"/>
</dbReference>
<proteinExistence type="predicted"/>
<name>A0A646HLZ4_9BACT</name>
<comment type="caution">
    <text evidence="1">The sequence shown here is derived from an EMBL/GenBank/DDBJ whole genome shotgun (WGS) entry which is preliminary data.</text>
</comment>
<protein>
    <submittedName>
        <fullName evidence="1">DUF4253 domain-containing protein</fullName>
    </submittedName>
</protein>
<sequence length="378" mass="44337">MGMWLYSFCDILNYIFTQIFIKNIQKKMIMQQTLFIVILAVVIVFALAYRWKKKAENKMDNDLNDLIDADDWRGVCRILSKQLIIWGVLLVLCIALLIARIMSGSQFYTPIIVCAFLAWRFFKLVHIYRISYQKMKTIEQENQEPQQMPIEELLYGCKITQIDNKLDKIKQLWLDAYERGKMNGFCPILLEIDDCFYDSLDEKSEWFDKAKFSVWKSSVLSSNPVDGQTFLCNRFEAVKEDWNDEEDWNVKVVGNDENLPPIDDFGISDESHVYLVEVPVKEPWKVFAYIPMGEWNECPTAEEHMAVAKYWYEKYGAVVAHISNDMIQYYLPKPVTGDTMPLAEEHMGYCDDTIFQGENLTSLAAELKKSTVWCFWWD</sequence>
<accession>A0A646HLZ4</accession>
<gene>
    <name evidence="1" type="ORF">F7D59_03040</name>
</gene>
<dbReference type="Pfam" id="PF14062">
    <property type="entry name" value="DUF4253"/>
    <property type="match status" value="1"/>
</dbReference>
<dbReference type="AlphaFoldDB" id="A0A646HLZ4"/>
<dbReference type="EMBL" id="VZBQ01000033">
    <property type="protein sequence ID" value="MQN88861.1"/>
    <property type="molecule type" value="Genomic_DNA"/>
</dbReference>
<organism evidence="1 2">
    <name type="scientific">Segatella copri</name>
    <dbReference type="NCBI Taxonomy" id="165179"/>
    <lineage>
        <taxon>Bacteria</taxon>
        <taxon>Pseudomonadati</taxon>
        <taxon>Bacteroidota</taxon>
        <taxon>Bacteroidia</taxon>
        <taxon>Bacteroidales</taxon>
        <taxon>Prevotellaceae</taxon>
        <taxon>Segatella</taxon>
    </lineage>
</organism>
<reference evidence="2" key="1">
    <citation type="submission" date="2019-09" db="EMBL/GenBank/DDBJ databases">
        <title>Distinct polysaccharide growth profiles of human intestinal Prevotella copri isolates.</title>
        <authorList>
            <person name="Fehlner-Peach H."/>
            <person name="Magnabosco C."/>
            <person name="Raghavan V."/>
            <person name="Scher J.U."/>
            <person name="Tett A."/>
            <person name="Cox L.M."/>
            <person name="Gottsegen C."/>
            <person name="Watters A."/>
            <person name="Wiltshire- Gordon J.D."/>
            <person name="Segata N."/>
            <person name="Bonneau R."/>
            <person name="Littman D.R."/>
        </authorList>
    </citation>
    <scope>NUCLEOTIDE SEQUENCE [LARGE SCALE GENOMIC DNA]</scope>
    <source>
        <strain evidence="2">iP54</strain>
    </source>
</reference>